<reference evidence="1 2" key="1">
    <citation type="submission" date="2018-05" db="EMBL/GenBank/DDBJ databases">
        <title>Genomic Encyclopedia of Type Strains, Phase IV (KMG-IV): sequencing the most valuable type-strain genomes for metagenomic binning, comparative biology and taxonomic classification.</title>
        <authorList>
            <person name="Goeker M."/>
        </authorList>
    </citation>
    <scope>NUCLEOTIDE SEQUENCE [LARGE SCALE GENOMIC DNA]</scope>
    <source>
        <strain evidence="1 2">DSM 22440</strain>
    </source>
</reference>
<dbReference type="SUPFAM" id="SSF140415">
    <property type="entry name" value="YppE-like"/>
    <property type="match status" value="1"/>
</dbReference>
<dbReference type="Pfam" id="PF08807">
    <property type="entry name" value="DUF1798"/>
    <property type="match status" value="1"/>
</dbReference>
<keyword evidence="2" id="KW-1185">Reference proteome</keyword>
<comment type="caution">
    <text evidence="1">The sequence shown here is derived from an EMBL/GenBank/DDBJ whole genome shotgun (WGS) entry which is preliminary data.</text>
</comment>
<dbReference type="InterPro" id="IPR014913">
    <property type="entry name" value="YppE-like"/>
</dbReference>
<sequence length="118" mass="13999">MNSLTATRQLNDEKNKLVVLYKTKQIEPSSDKHAFFYEVKEQTTPIFAAVDEWEKIINEAIKDQSLKLHPSLVAQTKENFELIIMHSYYHDVDEKRYQELIKSIDYVLDIIEQEMEAY</sequence>
<dbReference type="AlphaFoldDB" id="A0A2V3WE33"/>
<dbReference type="Gene3D" id="1.20.120.440">
    <property type="entry name" value="YppE-like"/>
    <property type="match status" value="1"/>
</dbReference>
<protein>
    <submittedName>
        <fullName evidence="1">Uncharacterized protein DUF1798</fullName>
    </submittedName>
</protein>
<dbReference type="EMBL" id="QJJR01000004">
    <property type="protein sequence ID" value="PXW91756.1"/>
    <property type="molecule type" value="Genomic_DNA"/>
</dbReference>
<dbReference type="Proteomes" id="UP000247922">
    <property type="component" value="Unassembled WGS sequence"/>
</dbReference>
<name>A0A2V3WE33_9BACI</name>
<organism evidence="1 2">
    <name type="scientific">Streptohalobacillus salinus</name>
    <dbReference type="NCBI Taxonomy" id="621096"/>
    <lineage>
        <taxon>Bacteria</taxon>
        <taxon>Bacillati</taxon>
        <taxon>Bacillota</taxon>
        <taxon>Bacilli</taxon>
        <taxon>Bacillales</taxon>
        <taxon>Bacillaceae</taxon>
        <taxon>Streptohalobacillus</taxon>
    </lineage>
</organism>
<evidence type="ECO:0000313" key="2">
    <source>
        <dbReference type="Proteomes" id="UP000247922"/>
    </source>
</evidence>
<accession>A0A2V3WE33</accession>
<evidence type="ECO:0000313" key="1">
    <source>
        <dbReference type="EMBL" id="PXW91756.1"/>
    </source>
</evidence>
<proteinExistence type="predicted"/>
<gene>
    <name evidence="1" type="ORF">DES38_104189</name>
</gene>
<dbReference type="InterPro" id="IPR023351">
    <property type="entry name" value="YppE-like_sf"/>
</dbReference>